<proteinExistence type="predicted"/>
<accession>A0ABU0PMF8</accession>
<sequence>MPAQDWGTNAEPRSEHSSPALPLTYKPKYEMLGCAHSFPS</sequence>
<dbReference type="EMBL" id="JAUSXB010000001">
    <property type="protein sequence ID" value="MDQ0675125.1"/>
    <property type="molecule type" value="Genomic_DNA"/>
</dbReference>
<dbReference type="Proteomes" id="UP001236806">
    <property type="component" value="Unassembled WGS sequence"/>
</dbReference>
<comment type="caution">
    <text evidence="2">The sequence shown here is derived from an EMBL/GenBank/DDBJ whole genome shotgun (WGS) entry which is preliminary data.</text>
</comment>
<evidence type="ECO:0000256" key="1">
    <source>
        <dbReference type="SAM" id="MobiDB-lite"/>
    </source>
</evidence>
<reference evidence="2 3" key="1">
    <citation type="submission" date="2023-07" db="EMBL/GenBank/DDBJ databases">
        <title>Comparative genomics of wheat-associated soil bacteria to identify genetic determinants of phenazine resistance.</title>
        <authorList>
            <person name="Mouncey N."/>
        </authorList>
    </citation>
    <scope>NUCLEOTIDE SEQUENCE [LARGE SCALE GENOMIC DNA]</scope>
    <source>
        <strain evidence="2 3">W1I3</strain>
    </source>
</reference>
<feature type="region of interest" description="Disordered" evidence="1">
    <location>
        <begin position="1"/>
        <end position="21"/>
    </location>
</feature>
<gene>
    <name evidence="2" type="ORF">QFZ36_002686</name>
</gene>
<name>A0ABU0PMF8_9MICC</name>
<keyword evidence="3" id="KW-1185">Reference proteome</keyword>
<organism evidence="2 3">
    <name type="scientific">Pseudarthrobacter siccitolerans</name>
    <dbReference type="NCBI Taxonomy" id="861266"/>
    <lineage>
        <taxon>Bacteria</taxon>
        <taxon>Bacillati</taxon>
        <taxon>Actinomycetota</taxon>
        <taxon>Actinomycetes</taxon>
        <taxon>Micrococcales</taxon>
        <taxon>Micrococcaceae</taxon>
        <taxon>Pseudarthrobacter</taxon>
    </lineage>
</organism>
<evidence type="ECO:0000313" key="2">
    <source>
        <dbReference type="EMBL" id="MDQ0675125.1"/>
    </source>
</evidence>
<protein>
    <submittedName>
        <fullName evidence="2">Uncharacterized protein</fullName>
    </submittedName>
</protein>
<evidence type="ECO:0000313" key="3">
    <source>
        <dbReference type="Proteomes" id="UP001236806"/>
    </source>
</evidence>